<keyword evidence="2" id="KW-1185">Reference proteome</keyword>
<dbReference type="AlphaFoldDB" id="A0A7X8SIT9"/>
<sequence length="151" mass="17369">MNKLYILLLPIVYLFSACEPVNEDGDILEADPVGNVFHDVEPLFVKDSLSQLAVNVKILGWQRTERDKYTLHYQLINDSTLETFAEASIAYNVLEIRNGFLSHHLEFDGLDSATRYYLELVSQYEQQLSNIDVYELYTGGYDFSEDSVEVE</sequence>
<dbReference type="RefSeq" id="WP_168881617.1">
    <property type="nucleotide sequence ID" value="NZ_JABAIL010000002.1"/>
</dbReference>
<reference evidence="1 2" key="1">
    <citation type="submission" date="2020-04" db="EMBL/GenBank/DDBJ databases">
        <title>Flammeovirga sp. SR4, a novel species isolated from seawater.</title>
        <authorList>
            <person name="Wang X."/>
        </authorList>
    </citation>
    <scope>NUCLEOTIDE SEQUENCE [LARGE SCALE GENOMIC DNA]</scope>
    <source>
        <strain evidence="1 2">SR4</strain>
    </source>
</reference>
<comment type="caution">
    <text evidence="1">The sequence shown here is derived from an EMBL/GenBank/DDBJ whole genome shotgun (WGS) entry which is preliminary data.</text>
</comment>
<proteinExistence type="predicted"/>
<evidence type="ECO:0000313" key="2">
    <source>
        <dbReference type="Proteomes" id="UP000585050"/>
    </source>
</evidence>
<protein>
    <submittedName>
        <fullName evidence="1">Uncharacterized protein</fullName>
    </submittedName>
</protein>
<dbReference type="Proteomes" id="UP000585050">
    <property type="component" value="Unassembled WGS sequence"/>
</dbReference>
<organism evidence="1 2">
    <name type="scientific">Flammeovirga agarivorans</name>
    <dbReference type="NCBI Taxonomy" id="2726742"/>
    <lineage>
        <taxon>Bacteria</taxon>
        <taxon>Pseudomonadati</taxon>
        <taxon>Bacteroidota</taxon>
        <taxon>Cytophagia</taxon>
        <taxon>Cytophagales</taxon>
        <taxon>Flammeovirgaceae</taxon>
        <taxon>Flammeovirga</taxon>
    </lineage>
</organism>
<accession>A0A7X8SIT9</accession>
<gene>
    <name evidence="1" type="ORF">HGP29_06800</name>
</gene>
<evidence type="ECO:0000313" key="1">
    <source>
        <dbReference type="EMBL" id="NLR90907.1"/>
    </source>
</evidence>
<name>A0A7X8SIT9_9BACT</name>
<dbReference type="PROSITE" id="PS51257">
    <property type="entry name" value="PROKAR_LIPOPROTEIN"/>
    <property type="match status" value="1"/>
</dbReference>
<dbReference type="EMBL" id="JABAIL010000002">
    <property type="protein sequence ID" value="NLR90907.1"/>
    <property type="molecule type" value="Genomic_DNA"/>
</dbReference>